<feature type="binding site" evidence="6">
    <location>
        <begin position="159"/>
        <end position="167"/>
    </location>
    <ligand>
        <name>ATP</name>
        <dbReference type="ChEBI" id="CHEBI:30616"/>
    </ligand>
</feature>
<comment type="catalytic activity">
    <reaction evidence="4">
        <text>(6S)-5-formyl-5,6,7,8-tetrahydrofolate + ATP = (6R)-5,10-methenyltetrahydrofolate + ADP + phosphate</text>
        <dbReference type="Rhea" id="RHEA:10488"/>
        <dbReference type="ChEBI" id="CHEBI:30616"/>
        <dbReference type="ChEBI" id="CHEBI:43474"/>
        <dbReference type="ChEBI" id="CHEBI:57455"/>
        <dbReference type="ChEBI" id="CHEBI:57457"/>
        <dbReference type="ChEBI" id="CHEBI:456216"/>
        <dbReference type="EC" id="6.3.3.2"/>
    </reaction>
</comment>
<feature type="binding site" evidence="6">
    <location>
        <begin position="8"/>
        <end position="12"/>
    </location>
    <ligand>
        <name>ATP</name>
        <dbReference type="ChEBI" id="CHEBI:30616"/>
    </ligand>
</feature>
<protein>
    <recommendedName>
        <fullName evidence="5">5-formyltetrahydrofolate cyclo-ligase</fullName>
        <ecNumber evidence="5">6.3.3.2</ecNumber>
    </recommendedName>
</protein>
<keyword evidence="8" id="KW-1185">Reference proteome</keyword>
<organism evidence="7 8">
    <name type="scientific">Wickerhamomyces ciferrii (strain ATCC 14091 / BCRC 22168 / CBS 111 / JCM 3599 / NBRC 0793 / NRRL Y-1031 F-60-10)</name>
    <name type="common">Yeast</name>
    <name type="synonym">Pichia ciferrii</name>
    <dbReference type="NCBI Taxonomy" id="1206466"/>
    <lineage>
        <taxon>Eukaryota</taxon>
        <taxon>Fungi</taxon>
        <taxon>Dikarya</taxon>
        <taxon>Ascomycota</taxon>
        <taxon>Saccharomycotina</taxon>
        <taxon>Saccharomycetes</taxon>
        <taxon>Phaffomycetales</taxon>
        <taxon>Wickerhamomycetaceae</taxon>
        <taxon>Wickerhamomyces</taxon>
    </lineage>
</organism>
<comment type="similarity">
    <text evidence="1">Belongs to the 5-formyltetrahydrofolate cyclo-ligase family.</text>
</comment>
<dbReference type="Pfam" id="PF01812">
    <property type="entry name" value="5-FTHF_cyc-lig"/>
    <property type="match status" value="1"/>
</dbReference>
<dbReference type="SUPFAM" id="SSF100950">
    <property type="entry name" value="NagB/RpiA/CoA transferase-like"/>
    <property type="match status" value="1"/>
</dbReference>
<keyword evidence="3 6" id="KW-0067">ATP-binding</keyword>
<name>K0KK44_WICCF</name>
<dbReference type="GO" id="GO:0005739">
    <property type="term" value="C:mitochondrion"/>
    <property type="evidence" value="ECO:0007669"/>
    <property type="project" value="TreeGrafter"/>
</dbReference>
<evidence type="ECO:0000256" key="1">
    <source>
        <dbReference type="ARBA" id="ARBA00010638"/>
    </source>
</evidence>
<dbReference type="eggNOG" id="KOG3093">
    <property type="taxonomic scope" value="Eukaryota"/>
</dbReference>
<sequence>MSSIKASKQLLRKDVMSKLNSLPYQDIIDQSIESLNVLQRLNIFQKSQNVGIFMSMDTEIQTQLIIKESFDLGKNVYLPHIANINKLDHNNIKLFKKEPMYLIFYQMDNYESVLNLEPIGKYKLKEPTKGQDLLDELTGNTPLDLLIMPGVAFTSKLDRLGHGGAFYDDFIKRHLIKFGSKPFLLGIGLDVQLVDSLPIEKHDEPLDGLIIKNQFYNNE</sequence>
<evidence type="ECO:0000256" key="2">
    <source>
        <dbReference type="ARBA" id="ARBA00022741"/>
    </source>
</evidence>
<dbReference type="InterPro" id="IPR037171">
    <property type="entry name" value="NagB/RpiA_transferase-like"/>
</dbReference>
<gene>
    <name evidence="7" type="ORF">BN7_2091</name>
</gene>
<dbReference type="PANTHER" id="PTHR23407:SF1">
    <property type="entry name" value="5-FORMYLTETRAHYDROFOLATE CYCLO-LIGASE"/>
    <property type="match status" value="1"/>
</dbReference>
<dbReference type="GO" id="GO:0030272">
    <property type="term" value="F:5-formyltetrahydrofolate cyclo-ligase activity"/>
    <property type="evidence" value="ECO:0007669"/>
    <property type="project" value="UniProtKB-EC"/>
</dbReference>
<dbReference type="HOGENOM" id="CLU_066245_2_1_1"/>
<keyword evidence="7" id="KW-0436">Ligase</keyword>
<dbReference type="GO" id="GO:0005524">
    <property type="term" value="F:ATP binding"/>
    <property type="evidence" value="ECO:0007669"/>
    <property type="project" value="UniProtKB-KW"/>
</dbReference>
<dbReference type="InParanoid" id="K0KK44"/>
<dbReference type="EC" id="6.3.3.2" evidence="5"/>
<comment type="caution">
    <text evidence="7">The sequence shown here is derived from an EMBL/GenBank/DDBJ whole genome shotgun (WGS) entry which is preliminary data.</text>
</comment>
<dbReference type="AlphaFoldDB" id="K0KK44"/>
<proteinExistence type="inferred from homology"/>
<reference evidence="7 8" key="1">
    <citation type="journal article" date="2012" name="Eukaryot. Cell">
        <title>Draft genome sequence of Wickerhamomyces ciferrii NRRL Y-1031 F-60-10.</title>
        <authorList>
            <person name="Schneider J."/>
            <person name="Andrea H."/>
            <person name="Blom J."/>
            <person name="Jaenicke S."/>
            <person name="Ruckert C."/>
            <person name="Schorsch C."/>
            <person name="Szczepanowski R."/>
            <person name="Farwick M."/>
            <person name="Goesmann A."/>
            <person name="Puhler A."/>
            <person name="Schaffer S."/>
            <person name="Tauch A."/>
            <person name="Kohler T."/>
            <person name="Brinkrolf K."/>
        </authorList>
    </citation>
    <scope>NUCLEOTIDE SEQUENCE [LARGE SCALE GENOMIC DNA]</scope>
    <source>
        <strain evidence="8">ATCC 14091 / BCRC 22168 / CBS 111 / JCM 3599 / NBRC 0793 / NRRL Y-1031 F-60-10</strain>
    </source>
</reference>
<feature type="binding site" evidence="6">
    <location>
        <position position="54"/>
    </location>
    <ligand>
        <name>substrate</name>
    </ligand>
</feature>
<dbReference type="GO" id="GO:0035999">
    <property type="term" value="P:tetrahydrofolate interconversion"/>
    <property type="evidence" value="ECO:0007669"/>
    <property type="project" value="TreeGrafter"/>
</dbReference>
<evidence type="ECO:0000256" key="3">
    <source>
        <dbReference type="ARBA" id="ARBA00022840"/>
    </source>
</evidence>
<dbReference type="FunCoup" id="K0KK44">
    <property type="interactions" value="217"/>
</dbReference>
<evidence type="ECO:0000256" key="6">
    <source>
        <dbReference type="PIRSR" id="PIRSR006806-1"/>
    </source>
</evidence>
<feature type="binding site" evidence="6">
    <location>
        <position position="59"/>
    </location>
    <ligand>
        <name>substrate</name>
    </ligand>
</feature>
<accession>K0KK44</accession>
<dbReference type="InterPro" id="IPR002698">
    <property type="entry name" value="FTHF_cligase"/>
</dbReference>
<evidence type="ECO:0000313" key="7">
    <source>
        <dbReference type="EMBL" id="CCH42547.1"/>
    </source>
</evidence>
<dbReference type="PANTHER" id="PTHR23407">
    <property type="entry name" value="ATPASE INHIBITOR/5-FORMYLTETRAHYDROFOLATE CYCLO-LIGASE"/>
    <property type="match status" value="1"/>
</dbReference>
<dbReference type="STRING" id="1206466.K0KK44"/>
<dbReference type="Proteomes" id="UP000009328">
    <property type="component" value="Unassembled WGS sequence"/>
</dbReference>
<dbReference type="PIRSF" id="PIRSF006806">
    <property type="entry name" value="FTHF_cligase"/>
    <property type="match status" value="1"/>
</dbReference>
<keyword evidence="2 6" id="KW-0547">Nucleotide-binding</keyword>
<dbReference type="EMBL" id="CAIF01000048">
    <property type="protein sequence ID" value="CCH42547.1"/>
    <property type="molecule type" value="Genomic_DNA"/>
</dbReference>
<evidence type="ECO:0000256" key="4">
    <source>
        <dbReference type="ARBA" id="ARBA00036539"/>
    </source>
</evidence>
<dbReference type="Gene3D" id="3.40.50.10420">
    <property type="entry name" value="NagB/RpiA/CoA transferase-like"/>
    <property type="match status" value="1"/>
</dbReference>
<evidence type="ECO:0000256" key="5">
    <source>
        <dbReference type="ARBA" id="ARBA00038966"/>
    </source>
</evidence>
<dbReference type="GO" id="GO:0009396">
    <property type="term" value="P:folic acid-containing compound biosynthetic process"/>
    <property type="evidence" value="ECO:0007669"/>
    <property type="project" value="TreeGrafter"/>
</dbReference>
<evidence type="ECO:0000313" key="8">
    <source>
        <dbReference type="Proteomes" id="UP000009328"/>
    </source>
</evidence>
<dbReference type="InterPro" id="IPR024185">
    <property type="entry name" value="FTHF_cligase-like_sf"/>
</dbReference>